<evidence type="ECO:0000313" key="15">
    <source>
        <dbReference type="Proteomes" id="UP000184032"/>
    </source>
</evidence>
<evidence type="ECO:0000256" key="6">
    <source>
        <dbReference type="ARBA" id="ARBA00022723"/>
    </source>
</evidence>
<comment type="similarity">
    <text evidence="3 11 12">Belongs to the iron-sulfur dependent L-serine dehydratase family.</text>
</comment>
<dbReference type="RefSeq" id="WP_073184735.1">
    <property type="nucleotide sequence ID" value="NZ_FQXI01000008.1"/>
</dbReference>
<dbReference type="NCBIfam" id="TIGR00719">
    <property type="entry name" value="sda_beta"/>
    <property type="match status" value="1"/>
</dbReference>
<dbReference type="PIRSF" id="PIRSF036692">
    <property type="entry name" value="SDH_B"/>
    <property type="match status" value="1"/>
</dbReference>
<keyword evidence="4 11" id="KW-0312">Gluconeogenesis</keyword>
<proteinExistence type="inferred from homology"/>
<evidence type="ECO:0000256" key="8">
    <source>
        <dbReference type="ARBA" id="ARBA00023014"/>
    </source>
</evidence>
<dbReference type="PANTHER" id="PTHR30182">
    <property type="entry name" value="L-SERINE DEHYDRATASE"/>
    <property type="match status" value="1"/>
</dbReference>
<dbReference type="SUPFAM" id="SSF143548">
    <property type="entry name" value="Serine metabolism enzymes domain"/>
    <property type="match status" value="1"/>
</dbReference>
<organism evidence="14 15">
    <name type="scientific">Anaerosphaera aminiphila DSM 21120</name>
    <dbReference type="NCBI Taxonomy" id="1120995"/>
    <lineage>
        <taxon>Bacteria</taxon>
        <taxon>Bacillati</taxon>
        <taxon>Bacillota</taxon>
        <taxon>Tissierellia</taxon>
        <taxon>Tissierellales</taxon>
        <taxon>Peptoniphilaceae</taxon>
        <taxon>Anaerosphaera</taxon>
    </lineage>
</organism>
<dbReference type="AlphaFoldDB" id="A0A1M5SQI6"/>
<comment type="pathway">
    <text evidence="2 11">Carbohydrate biosynthesis; gluconeogenesis.</text>
</comment>
<evidence type="ECO:0000256" key="9">
    <source>
        <dbReference type="ARBA" id="ARBA00023239"/>
    </source>
</evidence>
<sequence length="222" mass="24414">MAEYSAFDVLGPIMVGPSSSHTAGACRIANTAMKICGNDFLSVEFLLHGSFALTYKGHGTDKALVGGIMGYEPDDDRIKTSFEIAKEKGINYEIKTTDLGEIYHPNTVKIVFRFEDRPDEYIIGTSIGGGAITIVNINGVPIEFRGEFPTILLQYKEQKGVISYVSSLLSGNDYNIESINTEKDKLTDVVTLTIEINKPLTENLKAAILDVDRFLSTKYVEV</sequence>
<dbReference type="GO" id="GO:0046872">
    <property type="term" value="F:metal ion binding"/>
    <property type="evidence" value="ECO:0007669"/>
    <property type="project" value="UniProtKB-UniRule"/>
</dbReference>
<keyword evidence="6 11" id="KW-0479">Metal-binding</keyword>
<gene>
    <name evidence="14" type="ORF">SAMN02745245_01233</name>
</gene>
<evidence type="ECO:0000313" key="14">
    <source>
        <dbReference type="EMBL" id="SHH40243.1"/>
    </source>
</evidence>
<dbReference type="InterPro" id="IPR005131">
    <property type="entry name" value="Ser_deHydtase_bsu"/>
</dbReference>
<dbReference type="GO" id="GO:0006094">
    <property type="term" value="P:gluconeogenesis"/>
    <property type="evidence" value="ECO:0007669"/>
    <property type="project" value="UniProtKB-UniRule"/>
</dbReference>
<keyword evidence="9 11" id="KW-0456">Lyase</keyword>
<reference evidence="15" key="1">
    <citation type="submission" date="2016-11" db="EMBL/GenBank/DDBJ databases">
        <authorList>
            <person name="Varghese N."/>
            <person name="Submissions S."/>
        </authorList>
    </citation>
    <scope>NUCLEOTIDE SEQUENCE [LARGE SCALE GENOMIC DNA]</scope>
    <source>
        <strain evidence="15">DSM 21120</strain>
    </source>
</reference>
<evidence type="ECO:0000256" key="10">
    <source>
        <dbReference type="ARBA" id="ARBA00049406"/>
    </source>
</evidence>
<dbReference type="InterPro" id="IPR051318">
    <property type="entry name" value="Fe-S_L-Ser"/>
</dbReference>
<evidence type="ECO:0000256" key="1">
    <source>
        <dbReference type="ARBA" id="ARBA00001966"/>
    </source>
</evidence>
<comment type="cofactor">
    <cofactor evidence="1 12">
        <name>[4Fe-4S] cluster</name>
        <dbReference type="ChEBI" id="CHEBI:49883"/>
    </cofactor>
</comment>
<dbReference type="STRING" id="1120995.SAMN02745245_01233"/>
<evidence type="ECO:0000256" key="12">
    <source>
        <dbReference type="RuleBase" id="RU366059"/>
    </source>
</evidence>
<evidence type="ECO:0000256" key="2">
    <source>
        <dbReference type="ARBA" id="ARBA00004742"/>
    </source>
</evidence>
<dbReference type="PANTHER" id="PTHR30182:SF12">
    <property type="entry name" value="L-SERINE DEHYDRATASE, BETA CHAIN-RELATED"/>
    <property type="match status" value="1"/>
</dbReference>
<dbReference type="GO" id="GO:0003941">
    <property type="term" value="F:L-serine ammonia-lyase activity"/>
    <property type="evidence" value="ECO:0007669"/>
    <property type="project" value="UniProtKB-UniRule"/>
</dbReference>
<dbReference type="PROSITE" id="PS51671">
    <property type="entry name" value="ACT"/>
    <property type="match status" value="1"/>
</dbReference>
<evidence type="ECO:0000259" key="13">
    <source>
        <dbReference type="PROSITE" id="PS51671"/>
    </source>
</evidence>
<dbReference type="UniPathway" id="UPA00138"/>
<evidence type="ECO:0000256" key="4">
    <source>
        <dbReference type="ARBA" id="ARBA00022432"/>
    </source>
</evidence>
<protein>
    <recommendedName>
        <fullName evidence="11">L-serine deaminase</fullName>
    </recommendedName>
</protein>
<dbReference type="InterPro" id="IPR002912">
    <property type="entry name" value="ACT_dom"/>
</dbReference>
<dbReference type="GO" id="GO:0051539">
    <property type="term" value="F:4 iron, 4 sulfur cluster binding"/>
    <property type="evidence" value="ECO:0007669"/>
    <property type="project" value="UniProtKB-UniRule"/>
</dbReference>
<accession>A0A1M5SQI6</accession>
<evidence type="ECO:0000256" key="11">
    <source>
        <dbReference type="PIRNR" id="PIRNR036692"/>
    </source>
</evidence>
<evidence type="ECO:0000256" key="7">
    <source>
        <dbReference type="ARBA" id="ARBA00023004"/>
    </source>
</evidence>
<dbReference type="OrthoDB" id="9813137at2"/>
<dbReference type="SUPFAM" id="SSF55021">
    <property type="entry name" value="ACT-like"/>
    <property type="match status" value="1"/>
</dbReference>
<dbReference type="InterPro" id="IPR004643">
    <property type="entry name" value="Fe-S_L-Ser_bsu"/>
</dbReference>
<dbReference type="InterPro" id="IPR029009">
    <property type="entry name" value="ASB_dom_sf"/>
</dbReference>
<dbReference type="Proteomes" id="UP000184032">
    <property type="component" value="Unassembled WGS sequence"/>
</dbReference>
<comment type="catalytic activity">
    <reaction evidence="10 11 12">
        <text>L-serine = pyruvate + NH4(+)</text>
        <dbReference type="Rhea" id="RHEA:19169"/>
        <dbReference type="ChEBI" id="CHEBI:15361"/>
        <dbReference type="ChEBI" id="CHEBI:28938"/>
        <dbReference type="ChEBI" id="CHEBI:33384"/>
        <dbReference type="EC" id="4.3.1.17"/>
    </reaction>
</comment>
<evidence type="ECO:0000256" key="3">
    <source>
        <dbReference type="ARBA" id="ARBA00008636"/>
    </source>
</evidence>
<feature type="domain" description="ACT" evidence="13">
    <location>
        <begin position="150"/>
        <end position="222"/>
    </location>
</feature>
<evidence type="ECO:0000256" key="5">
    <source>
        <dbReference type="ARBA" id="ARBA00022485"/>
    </source>
</evidence>
<dbReference type="Gene3D" id="3.30.1330.90">
    <property type="entry name" value="D-3-phosphoglycerate dehydrogenase, domain 3"/>
    <property type="match status" value="1"/>
</dbReference>
<keyword evidence="7 11" id="KW-0408">Iron</keyword>
<keyword evidence="15" id="KW-1185">Reference proteome</keyword>
<dbReference type="EMBL" id="FQXI01000008">
    <property type="protein sequence ID" value="SHH40243.1"/>
    <property type="molecule type" value="Genomic_DNA"/>
</dbReference>
<dbReference type="Pfam" id="PF03315">
    <property type="entry name" value="SDH_beta"/>
    <property type="match status" value="1"/>
</dbReference>
<name>A0A1M5SQI6_9FIRM</name>
<keyword evidence="8 11" id="KW-0411">Iron-sulfur</keyword>
<dbReference type="InterPro" id="IPR045865">
    <property type="entry name" value="ACT-like_dom_sf"/>
</dbReference>
<keyword evidence="5 11" id="KW-0004">4Fe-4S</keyword>